<accession>A0A061H501</accession>
<evidence type="ECO:0000256" key="1">
    <source>
        <dbReference type="SAM" id="MobiDB-lite"/>
    </source>
</evidence>
<evidence type="ECO:0000313" key="2">
    <source>
        <dbReference type="EMBL" id="EPQ25721.1"/>
    </source>
</evidence>
<dbReference type="Proteomes" id="UP000053664">
    <property type="component" value="Unassembled WGS sequence"/>
</dbReference>
<dbReference type="EMBL" id="KE361651">
    <property type="protein sequence ID" value="EPQ25721.1"/>
    <property type="molecule type" value="Genomic_DNA"/>
</dbReference>
<organism evidence="2 3">
    <name type="scientific">Pseudozyma flocculosa PF-1</name>
    <dbReference type="NCBI Taxonomy" id="1277687"/>
    <lineage>
        <taxon>Eukaryota</taxon>
        <taxon>Fungi</taxon>
        <taxon>Dikarya</taxon>
        <taxon>Basidiomycota</taxon>
        <taxon>Ustilaginomycotina</taxon>
        <taxon>Ustilaginomycetes</taxon>
        <taxon>Ustilaginales</taxon>
        <taxon>Ustilaginaceae</taxon>
        <taxon>Pseudozyma</taxon>
    </lineage>
</organism>
<proteinExistence type="predicted"/>
<feature type="compositionally biased region" description="Basic and acidic residues" evidence="1">
    <location>
        <begin position="224"/>
        <end position="233"/>
    </location>
</feature>
<dbReference type="HOGENOM" id="CLU_927887_0_0_1"/>
<dbReference type="KEGG" id="pfp:PFL1_06715"/>
<feature type="region of interest" description="Disordered" evidence="1">
    <location>
        <begin position="191"/>
        <end position="300"/>
    </location>
</feature>
<dbReference type="GeneID" id="19320786"/>
<feature type="region of interest" description="Disordered" evidence="1">
    <location>
        <begin position="153"/>
        <end position="174"/>
    </location>
</feature>
<evidence type="ECO:0000313" key="3">
    <source>
        <dbReference type="Proteomes" id="UP000053664"/>
    </source>
</evidence>
<protein>
    <submittedName>
        <fullName evidence="2">Uncharacterized protein</fullName>
    </submittedName>
</protein>
<name>A0A061H501_9BASI</name>
<feature type="compositionally biased region" description="Basic and acidic residues" evidence="1">
    <location>
        <begin position="246"/>
        <end position="270"/>
    </location>
</feature>
<sequence length="300" mass="32869">MRIDEFEVCVNVYNDDGSTDRLEEYNVRHDGGSRASAHICSTDGAVFGFKVDRDPSPKPREVLIRLLFDGEEANWMFFYTAKRAKEVEIVDFHVTKSQANRPRVGDVQAASPLSDTVPSYKELQSEPIATFTYNYASRDVLEACGIIQVDGATEAGDTSTGDADEEHALRTENDELKRRLGRLEKQVNLLKRKRPDSRDDGADVIDLTQDDGDDDDNGDNGDNGDGRDGRDGAEQQGAVPAGVDRQGPEGERSEEASGSKEDERSEEASGSKEGGVDQQKAQSSEHAEEEPAAEQRPAAE</sequence>
<feature type="compositionally biased region" description="Acidic residues" evidence="1">
    <location>
        <begin position="208"/>
        <end position="219"/>
    </location>
</feature>
<dbReference type="RefSeq" id="XP_007882452.1">
    <property type="nucleotide sequence ID" value="XM_007884261.1"/>
</dbReference>
<gene>
    <name evidence="2" type="ORF">PFL1_06715</name>
</gene>
<dbReference type="AlphaFoldDB" id="A0A061H501"/>
<reference evidence="2 3" key="1">
    <citation type="journal article" date="2013" name="Plant Cell">
        <title>The transition from a phytopathogenic smut ancestor to an anamorphic biocontrol agent deciphered by comparative whole-genome analysis.</title>
        <authorList>
            <person name="Lefebvre F."/>
            <person name="Joly D.L."/>
            <person name="Labbe C."/>
            <person name="Teichmann B."/>
            <person name="Linning R."/>
            <person name="Belzile F."/>
            <person name="Bakkeren G."/>
            <person name="Belanger R.R."/>
        </authorList>
    </citation>
    <scope>NUCLEOTIDE SEQUENCE [LARGE SCALE GENOMIC DNA]</scope>
    <source>
        <strain evidence="2 3">PF-1</strain>
    </source>
</reference>